<feature type="transmembrane region" description="Helical" evidence="1">
    <location>
        <begin position="12"/>
        <end position="34"/>
    </location>
</feature>
<keyword evidence="1" id="KW-0812">Transmembrane</keyword>
<accession>A0A2M6W764</accession>
<protein>
    <submittedName>
        <fullName evidence="2">Uncharacterized protein</fullName>
    </submittedName>
</protein>
<proteinExistence type="predicted"/>
<dbReference type="EMBL" id="PFBV01000003">
    <property type="protein sequence ID" value="PIT88621.1"/>
    <property type="molecule type" value="Genomic_DNA"/>
</dbReference>
<dbReference type="AlphaFoldDB" id="A0A2M6W764"/>
<dbReference type="InterPro" id="IPR008969">
    <property type="entry name" value="CarboxyPept-like_regulatory"/>
</dbReference>
<comment type="caution">
    <text evidence="2">The sequence shown here is derived from an EMBL/GenBank/DDBJ whole genome shotgun (WGS) entry which is preliminary data.</text>
</comment>
<dbReference type="Gene3D" id="2.60.40.1120">
    <property type="entry name" value="Carboxypeptidase-like, regulatory domain"/>
    <property type="match status" value="1"/>
</dbReference>
<evidence type="ECO:0000313" key="2">
    <source>
        <dbReference type="EMBL" id="PIT88621.1"/>
    </source>
</evidence>
<keyword evidence="1" id="KW-1133">Transmembrane helix</keyword>
<evidence type="ECO:0000256" key="1">
    <source>
        <dbReference type="SAM" id="Phobius"/>
    </source>
</evidence>
<dbReference type="SUPFAM" id="SSF117074">
    <property type="entry name" value="Hypothetical protein PA1324"/>
    <property type="match status" value="1"/>
</dbReference>
<dbReference type="SUPFAM" id="SSF49464">
    <property type="entry name" value="Carboxypeptidase regulatory domain-like"/>
    <property type="match status" value="1"/>
</dbReference>
<keyword evidence="1" id="KW-0472">Membrane</keyword>
<sequence>MIYMRPINNQMVGFTLIEVIVAIAIFALFSFGVFEGVRFIYKVVYVSRIRILETALLSEELEIVRNVSYGDVGISGGVPSGILEHEKTVTKNGINFNLITTVRNIDDSFDGTIGGEPNDVSPADYKLVEISAICSNCEQKEPVIVSARVSPKQLEGASDNGALFIQVFDANGLPVEGANVYVINTSTSPDTIIDDTTDSTGFLRIIDTPTGTLSYNILVTKDGYSSDYTVTSSVANPNPIIPPATVISQSITDVSFSIDRLSSMDISTVNQGCAAVGSVKVFMYGDKILGTDPSIYKYSSGFYTDGSGNYSFPSLEWDKYFIVVTTTYDVAGSIPLLPVNLTPGLHQEATLVLRTHTTNSLLVQVKDAGTGLPLSDTSVRLYKTGYDSTLVTGFGYVRQTDWGGGSGQTLFINETKYWTDNGNISASSGDVKLKKSGSHYATSGWLESSTFDLGTVVDFSNIVISGNQPAQTGVNSLKFYIATSNSSTPVSWNFVGPDGTAGTYYTVTSTLINSMHDDQRYLRYRAFLTTTDNHYTPTLSELAFTFTTGCTPPGQVFFYSLSADDYVCELTRSGYASSSSTITISGNNTLTAFMSPE</sequence>
<gene>
    <name evidence="2" type="ORF">COU29_02505</name>
</gene>
<organism evidence="2 3">
    <name type="scientific">Candidatus Magasanikbacteria bacterium CG10_big_fil_rev_8_21_14_0_10_36_32</name>
    <dbReference type="NCBI Taxonomy" id="1974646"/>
    <lineage>
        <taxon>Bacteria</taxon>
        <taxon>Candidatus Magasanikiibacteriota</taxon>
    </lineage>
</organism>
<name>A0A2M6W764_9BACT</name>
<reference evidence="3" key="1">
    <citation type="submission" date="2017-09" db="EMBL/GenBank/DDBJ databases">
        <title>Depth-based differentiation of microbial function through sediment-hosted aquifers and enrichment of novel symbionts in the deep terrestrial subsurface.</title>
        <authorList>
            <person name="Probst A.J."/>
            <person name="Ladd B."/>
            <person name="Jarett J.K."/>
            <person name="Geller-Mcgrath D.E."/>
            <person name="Sieber C.M.K."/>
            <person name="Emerson J.B."/>
            <person name="Anantharaman K."/>
            <person name="Thomas B.C."/>
            <person name="Malmstrom R."/>
            <person name="Stieglmeier M."/>
            <person name="Klingl A."/>
            <person name="Woyke T."/>
            <person name="Ryan C.M."/>
            <person name="Banfield J.F."/>
        </authorList>
    </citation>
    <scope>NUCLEOTIDE SEQUENCE [LARGE SCALE GENOMIC DNA]</scope>
</reference>
<evidence type="ECO:0000313" key="3">
    <source>
        <dbReference type="Proteomes" id="UP000231426"/>
    </source>
</evidence>
<dbReference type="NCBIfam" id="TIGR02532">
    <property type="entry name" value="IV_pilin_GFxxxE"/>
    <property type="match status" value="1"/>
</dbReference>
<dbReference type="Proteomes" id="UP000231426">
    <property type="component" value="Unassembled WGS sequence"/>
</dbReference>
<dbReference type="Pfam" id="PF07963">
    <property type="entry name" value="N_methyl"/>
    <property type="match status" value="1"/>
</dbReference>
<dbReference type="InterPro" id="IPR012902">
    <property type="entry name" value="N_methyl_site"/>
</dbReference>